<dbReference type="AlphaFoldDB" id="A0A242L291"/>
<feature type="transmembrane region" description="Helical" evidence="1">
    <location>
        <begin position="63"/>
        <end position="82"/>
    </location>
</feature>
<organism evidence="2 3">
    <name type="scientific">Enterococcus mundtii</name>
    <dbReference type="NCBI Taxonomy" id="53346"/>
    <lineage>
        <taxon>Bacteria</taxon>
        <taxon>Bacillati</taxon>
        <taxon>Bacillota</taxon>
        <taxon>Bacilli</taxon>
        <taxon>Lactobacillales</taxon>
        <taxon>Enterococcaceae</taxon>
        <taxon>Enterococcus</taxon>
    </lineage>
</organism>
<dbReference type="Proteomes" id="UP000195024">
    <property type="component" value="Unassembled WGS sequence"/>
</dbReference>
<name>A0A242L291_ENTMU</name>
<evidence type="ECO:0000313" key="3">
    <source>
        <dbReference type="Proteomes" id="UP000195024"/>
    </source>
</evidence>
<proteinExistence type="predicted"/>
<sequence>MYHYLDILNFGILGLMLISLVSLILISNRIELFKQYIYSKKIFSAASDETEIYIRMLKKNNQYIFLTSISFILSNVLVSKNILNLSTFFLISGIFFLLLSLTTCFYSKESISQGYLVIAKNKSYLIYYFNNQKQQNLILSWQNKMISSLYLTLFFYMLLLISTLLMKTI</sequence>
<dbReference type="EMBL" id="NGMS01000001">
    <property type="protein sequence ID" value="OTP28317.1"/>
    <property type="molecule type" value="Genomic_DNA"/>
</dbReference>
<evidence type="ECO:0000256" key="1">
    <source>
        <dbReference type="SAM" id="Phobius"/>
    </source>
</evidence>
<evidence type="ECO:0000313" key="2">
    <source>
        <dbReference type="EMBL" id="OTP28317.1"/>
    </source>
</evidence>
<accession>A0A242L291</accession>
<feature type="transmembrane region" description="Helical" evidence="1">
    <location>
        <begin position="88"/>
        <end position="106"/>
    </location>
</feature>
<feature type="transmembrane region" description="Helical" evidence="1">
    <location>
        <begin position="148"/>
        <end position="166"/>
    </location>
</feature>
<keyword evidence="1" id="KW-0472">Membrane</keyword>
<keyword evidence="1" id="KW-0812">Transmembrane</keyword>
<feature type="transmembrane region" description="Helical" evidence="1">
    <location>
        <begin position="6"/>
        <end position="26"/>
    </location>
</feature>
<protein>
    <submittedName>
        <fullName evidence="2">Uncharacterized protein</fullName>
    </submittedName>
</protein>
<gene>
    <name evidence="2" type="ORF">A5802_002057</name>
</gene>
<keyword evidence="1" id="KW-1133">Transmembrane helix</keyword>
<reference evidence="2 3" key="1">
    <citation type="submission" date="2017-05" db="EMBL/GenBank/DDBJ databases">
        <title>The Genome Sequence of Enterococcus mundtii 6B1_DIV0119.</title>
        <authorList>
            <consortium name="The Broad Institute Genomics Platform"/>
            <consortium name="The Broad Institute Genomic Center for Infectious Diseases"/>
            <person name="Earl A."/>
            <person name="Manson A."/>
            <person name="Schwartman J."/>
            <person name="Gilmore M."/>
            <person name="Abouelleil A."/>
            <person name="Cao P."/>
            <person name="Chapman S."/>
            <person name="Cusick C."/>
            <person name="Shea T."/>
            <person name="Young S."/>
            <person name="Neafsey D."/>
            <person name="Nusbaum C."/>
            <person name="Birren B."/>
        </authorList>
    </citation>
    <scope>NUCLEOTIDE SEQUENCE [LARGE SCALE GENOMIC DNA]</scope>
    <source>
        <strain evidence="2 3">6B1_DIV0119</strain>
    </source>
</reference>
<comment type="caution">
    <text evidence="2">The sequence shown here is derived from an EMBL/GenBank/DDBJ whole genome shotgun (WGS) entry which is preliminary data.</text>
</comment>